<dbReference type="RefSeq" id="WP_244075981.1">
    <property type="nucleotide sequence ID" value="NZ_AP025581.1"/>
</dbReference>
<evidence type="ECO:0000313" key="3">
    <source>
        <dbReference type="Proteomes" id="UP001055105"/>
    </source>
</evidence>
<protein>
    <submittedName>
        <fullName evidence="2">Uncharacterized protein</fullName>
    </submittedName>
</protein>
<evidence type="ECO:0000313" key="2">
    <source>
        <dbReference type="EMBL" id="GKI17451.1"/>
    </source>
</evidence>
<organism evidence="2 3">
    <name type="scientific">Alistipes finegoldii</name>
    <dbReference type="NCBI Taxonomy" id="214856"/>
    <lineage>
        <taxon>Bacteria</taxon>
        <taxon>Pseudomonadati</taxon>
        <taxon>Bacteroidota</taxon>
        <taxon>Bacteroidia</taxon>
        <taxon>Bacteroidales</taxon>
        <taxon>Rikenellaceae</taxon>
        <taxon>Alistipes</taxon>
    </lineage>
</organism>
<gene>
    <name evidence="2" type="ORF">CE91St16_03590</name>
</gene>
<accession>A0AA37KKD6</accession>
<feature type="coiled-coil region" evidence="1">
    <location>
        <begin position="15"/>
        <end position="42"/>
    </location>
</feature>
<keyword evidence="1" id="KW-0175">Coiled coil</keyword>
<reference evidence="2" key="1">
    <citation type="submission" date="2022-01" db="EMBL/GenBank/DDBJ databases">
        <title>Novel bile acid biosynthetic pathways are enriched in the microbiome of centenarians.</title>
        <authorList>
            <person name="Sato Y."/>
            <person name="Atarashi K."/>
            <person name="Plichta R.D."/>
            <person name="Arai Y."/>
            <person name="Sasajima S."/>
            <person name="Kearney M.S."/>
            <person name="Suda W."/>
            <person name="Takeshita K."/>
            <person name="Sasaki T."/>
            <person name="Okamoto S."/>
            <person name="Skelly N.A."/>
            <person name="Okamura Y."/>
            <person name="Vlamakis H."/>
            <person name="Li Y."/>
            <person name="Tanoue T."/>
            <person name="Takei H."/>
            <person name="Nittono H."/>
            <person name="Narushima S."/>
            <person name="Irie J."/>
            <person name="Itoh H."/>
            <person name="Moriya K."/>
            <person name="Sugiura Y."/>
            <person name="Suematsu M."/>
            <person name="Moritoki N."/>
            <person name="Shibata S."/>
            <person name="Littman R.D."/>
            <person name="Fischbach A.M."/>
            <person name="Uwamino Y."/>
            <person name="Inoue T."/>
            <person name="Honda A."/>
            <person name="Hattori M."/>
            <person name="Murai T."/>
            <person name="Xavier J.R."/>
            <person name="Hirose N."/>
            <person name="Honda K."/>
        </authorList>
    </citation>
    <scope>NUCLEOTIDE SEQUENCE</scope>
    <source>
        <strain evidence="2">CE91-St16</strain>
    </source>
</reference>
<sequence length="157" mass="18380">MNAIENIITRYRLHKTQCDKRRKEIDREIEHLKQERERLNNPHWTEGLLRPVMAEIARLTPEIDWENNDEFYPIDLRGAITVFGRTKRGRPVCITFTESGHDLQFDSGQIHNSFSLKVLKDIGGTNNIMESVGDGEPLLHYIRQRMLFLEQHPGMGK</sequence>
<dbReference type="EMBL" id="BQOL01000001">
    <property type="protein sequence ID" value="GKI17451.1"/>
    <property type="molecule type" value="Genomic_DNA"/>
</dbReference>
<comment type="caution">
    <text evidence="2">The sequence shown here is derived from an EMBL/GenBank/DDBJ whole genome shotgun (WGS) entry which is preliminary data.</text>
</comment>
<name>A0AA37KKD6_9BACT</name>
<dbReference type="Proteomes" id="UP001055105">
    <property type="component" value="Unassembled WGS sequence"/>
</dbReference>
<dbReference type="AlphaFoldDB" id="A0AA37KKD6"/>
<evidence type="ECO:0000256" key="1">
    <source>
        <dbReference type="SAM" id="Coils"/>
    </source>
</evidence>
<proteinExistence type="predicted"/>